<protein>
    <submittedName>
        <fullName evidence="1">Uncharacterized protein</fullName>
    </submittedName>
</protein>
<name>A0A922L2T6_DERFA</name>
<dbReference type="AlphaFoldDB" id="A0A922L2T6"/>
<evidence type="ECO:0000313" key="1">
    <source>
        <dbReference type="EMBL" id="KAH9506411.1"/>
    </source>
</evidence>
<proteinExistence type="predicted"/>
<organism evidence="1 2">
    <name type="scientific">Dermatophagoides farinae</name>
    <name type="common">American house dust mite</name>
    <dbReference type="NCBI Taxonomy" id="6954"/>
    <lineage>
        <taxon>Eukaryota</taxon>
        <taxon>Metazoa</taxon>
        <taxon>Ecdysozoa</taxon>
        <taxon>Arthropoda</taxon>
        <taxon>Chelicerata</taxon>
        <taxon>Arachnida</taxon>
        <taxon>Acari</taxon>
        <taxon>Acariformes</taxon>
        <taxon>Sarcoptiformes</taxon>
        <taxon>Astigmata</taxon>
        <taxon>Psoroptidia</taxon>
        <taxon>Analgoidea</taxon>
        <taxon>Pyroglyphidae</taxon>
        <taxon>Dermatophagoidinae</taxon>
        <taxon>Dermatophagoides</taxon>
    </lineage>
</organism>
<keyword evidence="2" id="KW-1185">Reference proteome</keyword>
<dbReference type="Proteomes" id="UP000790347">
    <property type="component" value="Unassembled WGS sequence"/>
</dbReference>
<accession>A0A922L2T6</accession>
<sequence>MFNKTLVWPNFPGKIDGNLETTNQKYETKPNINEKGKSTNKTGGKAMVNVTITTIENRDNY</sequence>
<evidence type="ECO:0000313" key="2">
    <source>
        <dbReference type="Proteomes" id="UP000790347"/>
    </source>
</evidence>
<gene>
    <name evidence="1" type="ORF">DERF_011145</name>
</gene>
<dbReference type="EMBL" id="ASGP02000005">
    <property type="protein sequence ID" value="KAH9506411.1"/>
    <property type="molecule type" value="Genomic_DNA"/>
</dbReference>
<reference evidence="1" key="2">
    <citation type="journal article" date="2022" name="Res Sq">
        <title>Comparative Genomics Reveals Insights into the Divergent Evolution of Astigmatic Mites and Household Pest Adaptations.</title>
        <authorList>
            <person name="Xiong Q."/>
            <person name="Wan A.T.-Y."/>
            <person name="Liu X.-Y."/>
            <person name="Fung C.S.-H."/>
            <person name="Xiao X."/>
            <person name="Malainual N."/>
            <person name="Hou J."/>
            <person name="Wang L."/>
            <person name="Wang M."/>
            <person name="Yang K."/>
            <person name="Cui Y."/>
            <person name="Leung E."/>
            <person name="Nong W."/>
            <person name="Shin S.-K."/>
            <person name="Au S."/>
            <person name="Jeong K.Y."/>
            <person name="Chew F.T."/>
            <person name="Hui J."/>
            <person name="Leung T.F."/>
            <person name="Tungtrongchitr A."/>
            <person name="Zhong N."/>
            <person name="Liu Z."/>
            <person name="Tsui S."/>
        </authorList>
    </citation>
    <scope>NUCLEOTIDE SEQUENCE</scope>
    <source>
        <strain evidence="1">Derf</strain>
        <tissue evidence="1">Whole organism</tissue>
    </source>
</reference>
<reference evidence="1" key="1">
    <citation type="submission" date="2013-05" db="EMBL/GenBank/DDBJ databases">
        <authorList>
            <person name="Yim A.K.Y."/>
            <person name="Chan T.F."/>
            <person name="Ji K.M."/>
            <person name="Liu X.Y."/>
            <person name="Zhou J.W."/>
            <person name="Li R.Q."/>
            <person name="Yang K.Y."/>
            <person name="Li J."/>
            <person name="Li M."/>
            <person name="Law P.T.W."/>
            <person name="Wu Y.L."/>
            <person name="Cai Z.L."/>
            <person name="Qin H."/>
            <person name="Bao Y."/>
            <person name="Leung R.K.K."/>
            <person name="Ng P.K.S."/>
            <person name="Zou J."/>
            <person name="Zhong X.J."/>
            <person name="Ran P.X."/>
            <person name="Zhong N.S."/>
            <person name="Liu Z.G."/>
            <person name="Tsui S.K.W."/>
        </authorList>
    </citation>
    <scope>NUCLEOTIDE SEQUENCE</scope>
    <source>
        <strain evidence="1">Derf</strain>
        <tissue evidence="1">Whole organism</tissue>
    </source>
</reference>
<comment type="caution">
    <text evidence="1">The sequence shown here is derived from an EMBL/GenBank/DDBJ whole genome shotgun (WGS) entry which is preliminary data.</text>
</comment>